<feature type="domain" description="CdaR GGDEF-like" evidence="4">
    <location>
        <begin position="306"/>
        <end position="423"/>
    </location>
</feature>
<dbReference type="EMBL" id="JBEPSB010000004">
    <property type="protein sequence ID" value="MET4560174.1"/>
    <property type="molecule type" value="Genomic_DNA"/>
</dbReference>
<dbReference type="Pfam" id="PF13556">
    <property type="entry name" value="HTH_30"/>
    <property type="match status" value="1"/>
</dbReference>
<dbReference type="InterPro" id="IPR051448">
    <property type="entry name" value="CdaR-like_regulators"/>
</dbReference>
<dbReference type="RefSeq" id="WP_354471301.1">
    <property type="nucleotide sequence ID" value="NZ_JBEPSB010000004.1"/>
</dbReference>
<dbReference type="InterPro" id="IPR012914">
    <property type="entry name" value="PucR_dom"/>
</dbReference>
<dbReference type="PANTHER" id="PTHR33744">
    <property type="entry name" value="CARBOHYDRATE DIACID REGULATOR"/>
    <property type="match status" value="1"/>
</dbReference>
<dbReference type="InterPro" id="IPR025736">
    <property type="entry name" value="PucR_C-HTH_dom"/>
</dbReference>
<evidence type="ECO:0000256" key="1">
    <source>
        <dbReference type="ARBA" id="ARBA00006754"/>
    </source>
</evidence>
<gene>
    <name evidence="5" type="ORF">ABIA69_001318</name>
</gene>
<feature type="domain" description="PucR C-terminal helix-turn-helix" evidence="3">
    <location>
        <begin position="473"/>
        <end position="517"/>
    </location>
</feature>
<dbReference type="Gene3D" id="1.10.10.2840">
    <property type="entry name" value="PucR C-terminal helix-turn-helix domain"/>
    <property type="match status" value="1"/>
</dbReference>
<keyword evidence="6" id="KW-1185">Reference proteome</keyword>
<dbReference type="InterPro" id="IPR042070">
    <property type="entry name" value="PucR_C-HTH_sf"/>
</dbReference>
<comment type="caution">
    <text evidence="5">The sequence shown here is derived from an EMBL/GenBank/DDBJ whole genome shotgun (WGS) entry which is preliminary data.</text>
</comment>
<evidence type="ECO:0000259" key="4">
    <source>
        <dbReference type="Pfam" id="PF17853"/>
    </source>
</evidence>
<proteinExistence type="inferred from homology"/>
<evidence type="ECO:0000313" key="6">
    <source>
        <dbReference type="Proteomes" id="UP001549363"/>
    </source>
</evidence>
<feature type="domain" description="Purine catabolism PurC-like" evidence="2">
    <location>
        <begin position="10"/>
        <end position="129"/>
    </location>
</feature>
<comment type="similarity">
    <text evidence="1">Belongs to the CdaR family.</text>
</comment>
<dbReference type="Pfam" id="PF17853">
    <property type="entry name" value="GGDEF_2"/>
    <property type="match status" value="1"/>
</dbReference>
<organism evidence="5 6">
    <name type="scientific">Lysinibacillus parviboronicapiens</name>
    <dbReference type="NCBI Taxonomy" id="436516"/>
    <lineage>
        <taxon>Bacteria</taxon>
        <taxon>Bacillati</taxon>
        <taxon>Bacillota</taxon>
        <taxon>Bacilli</taxon>
        <taxon>Bacillales</taxon>
        <taxon>Bacillaceae</taxon>
        <taxon>Lysinibacillus</taxon>
    </lineage>
</organism>
<dbReference type="InterPro" id="IPR041522">
    <property type="entry name" value="CdaR_GGDEF"/>
</dbReference>
<protein>
    <submittedName>
        <fullName evidence="5">Purine catabolism regulator</fullName>
    </submittedName>
</protein>
<evidence type="ECO:0000313" key="5">
    <source>
        <dbReference type="EMBL" id="MET4560174.1"/>
    </source>
</evidence>
<reference evidence="5 6" key="1">
    <citation type="submission" date="2024-06" db="EMBL/GenBank/DDBJ databases">
        <title>Sorghum-associated microbial communities from plants grown in Nebraska, USA.</title>
        <authorList>
            <person name="Schachtman D."/>
        </authorList>
    </citation>
    <scope>NUCLEOTIDE SEQUENCE [LARGE SCALE GENOMIC DNA]</scope>
    <source>
        <strain evidence="5 6">736</strain>
    </source>
</reference>
<accession>A0ABV2PGU2</accession>
<name>A0ABV2PGU2_9BACI</name>
<sequence length="524" mass="60716">MTKYPLLVRDVLKRKHFESAKLIAGHQGVNRQVLWTHILEIKDFDSLINGGELILTTGVGLQLERATQIAYLQNLIRNDAAALCIEIGDYFDHVPAELVAMADEHHFPIIIFDKIVRFIDITQDLHTYIINQHQQALTQLDTISKTFMELSLMPNGILKILQVLHQDMDAHFLFISEDTKSFYYPVEAKKYLRLIEEHCQQHDVQEPIHLLSIHSDHFVMIPVNGLGQVWGYLCMHTKLPKPSNYTLLNLERATMSIAHILMRNRMLQERQQSREDEFILALIQGQPVDIQHYQSYLPIESRNLFHRVVVLNIHYQAQIVSEEDWQEVQLHNAMYVRSILKKLGFFPTVSVRQHEIIILAFYIAADYVKENQDSFDQAIHQIVSRKAPQPFDQLAITFGISNVYQSIESVPQGYKEAKSVIQMQHNQLASSIYFKDLGVYRLLLQQDNATLLQYVKDYLQEILLIDQKNGHDLYQTLGVYLACNGAKNDTAEQLFIVRQTLYKRIERLESILGADFLQARIVSI</sequence>
<evidence type="ECO:0000259" key="2">
    <source>
        <dbReference type="Pfam" id="PF07905"/>
    </source>
</evidence>
<dbReference type="Proteomes" id="UP001549363">
    <property type="component" value="Unassembled WGS sequence"/>
</dbReference>
<dbReference type="Pfam" id="PF07905">
    <property type="entry name" value="PucR"/>
    <property type="match status" value="1"/>
</dbReference>
<evidence type="ECO:0000259" key="3">
    <source>
        <dbReference type="Pfam" id="PF13556"/>
    </source>
</evidence>